<feature type="compositionally biased region" description="Polar residues" evidence="4">
    <location>
        <begin position="504"/>
        <end position="515"/>
    </location>
</feature>
<sequence length="1411" mass="149834">MPPRPVTVVKAAPAKRKDNKSKPKFDTPNPFAALASLDDEDAFPPLGGAPAAGGTASRSSRNEQDDRTAADSSVSEDEFADSFGNASLRGSSLPPSCLPSGPGGYRNSGGGTRSVSMPLLSRLTGGIAVGRDVDPDSSSQDGNNSMSVAELMESFPGSNSVMSIFVAGLPQISMLSMPDHNHLQQDLVRHLSAFAPPLRAKLVPDLGPRRLLNYAFVDFRNEEDCNKVIQQGNNTLFRGLPIRIEFARGDRTIVLASPGNVDLEILKEADESGTYTAEFRQERVRWRSLTEELAERLCRPFGGVERIQAGLAAIGEAVIHVTFEYREEARLAYAAFGSLPLKAHLSVHWLNSPNLTAASHQPRRPLHPHGPHAPASGLPRGPLWAGGHFDKDDGQLSSPTGPREAYPTFQDAPTSDAEEDTAGTQEIDSVKDTATGPDGQNPPQVNSAAQTQIKSQPAGPQQQTRNERQVNAQSPSHIASDKATLSKSAIKRQKRLAKRLIRESQGSVTPDSNAPVTPATPVSLVDSNTSYDAQHGHYDQFVALPFQGSAEAIHAGVQPEPASIAPTVEPEGPYLLPTTRSEISIRGDQSLECPSSRDSGDGLHGLHFLASPSSAEEEVEHRAPNASGEVLGQDLTVQQGLLNDVDTWPTHSSNLMPLASTPQPNGLVAVAGDAEDTDHGSGEHGAPQQTTFLVPEEPQQDFAFSHEGGNLGMQRSHTENWSAQSDDGHAEANKTIPLVTRRRPGFTVADISLPTAVAQPGPTVDQGQPIDFAVPSPVPPIIEEPTAAAAEEPAQSPVGLVADTSTDQPPPTSNGSLATLVPAEGSTEKEIIERGCSIWVGNLPVDITPSQLYTMFSSCGSITDVDIKNSLQKTSKFAFIMFADRESVERALELDGQHVHGVKITVRKRAIKQIWVAPRLMMMPVALHPGLPPAPLSLPPCPNAHMPMPMPVPARPPKIITPGGSHYPNAEFHQAQALQNATAMPGVYPGMQAGFAASNGATEMQAAGQPEQGSNFNEPIGNSQLGSEPRAAHQPSLRGRKGLRGGRERGKFNKARNGAPPGQRVNKDVKEFAPNGAVAQQGEVDRNAQQPATPWNGHPYRSMSQHEEALSAAYARPAQAQQPKSQPAVQHPTPTTAQSQTLQDSAIVSSSEAQASPVLHYRSGSIYYPGGFYPAGAAPNTPFTTHSGGEYFYGGYSPYLYAPYISGQMWSYPYHVAAQPGANGHPVHVAQYSEVEARASAHPISAGGAYAHSHAHTHAHAQAHAQTAAHLQYLGTTMPATTAAASQASYYIPEYPHHYHASTFASAAATPGIMTAHSVSSSEGFSPIPPTYHNSNNAHNATAMHSANHGSGATLTIPSTTVTAATAPTAEAERTYSSAYAYGGAQATGRRGGRGRGRGFDAQRNQQRRGT</sequence>
<feature type="compositionally biased region" description="Polar residues" evidence="4">
    <location>
        <begin position="1011"/>
        <end position="1026"/>
    </location>
</feature>
<dbReference type="SMART" id="SM00360">
    <property type="entry name" value="RRM"/>
    <property type="match status" value="2"/>
</dbReference>
<keyword evidence="1" id="KW-0677">Repeat</keyword>
<name>A0AAN6GGN8_9BASI</name>
<organism evidence="6 7">
    <name type="scientific">Tilletia horrida</name>
    <dbReference type="NCBI Taxonomy" id="155126"/>
    <lineage>
        <taxon>Eukaryota</taxon>
        <taxon>Fungi</taxon>
        <taxon>Dikarya</taxon>
        <taxon>Basidiomycota</taxon>
        <taxon>Ustilaginomycotina</taxon>
        <taxon>Exobasidiomycetes</taxon>
        <taxon>Tilletiales</taxon>
        <taxon>Tilletiaceae</taxon>
        <taxon>Tilletia</taxon>
    </lineage>
</organism>
<dbReference type="InterPro" id="IPR035979">
    <property type="entry name" value="RBD_domain_sf"/>
</dbReference>
<keyword evidence="2 3" id="KW-0694">RNA-binding</keyword>
<evidence type="ECO:0000256" key="1">
    <source>
        <dbReference type="ARBA" id="ARBA00022737"/>
    </source>
</evidence>
<feature type="compositionally biased region" description="Basic residues" evidence="4">
    <location>
        <begin position="361"/>
        <end position="370"/>
    </location>
</feature>
<feature type="compositionally biased region" description="Low complexity" evidence="4">
    <location>
        <begin position="43"/>
        <end position="54"/>
    </location>
</feature>
<proteinExistence type="predicted"/>
<feature type="compositionally biased region" description="Polar residues" evidence="4">
    <location>
        <begin position="441"/>
        <end position="487"/>
    </location>
</feature>
<evidence type="ECO:0000313" key="6">
    <source>
        <dbReference type="EMBL" id="KAK0539685.1"/>
    </source>
</evidence>
<feature type="domain" description="RRM" evidence="5">
    <location>
        <begin position="836"/>
        <end position="911"/>
    </location>
</feature>
<gene>
    <name evidence="6" type="ORF">OC842_000876</name>
</gene>
<evidence type="ECO:0000313" key="7">
    <source>
        <dbReference type="Proteomes" id="UP001176521"/>
    </source>
</evidence>
<dbReference type="Proteomes" id="UP001176521">
    <property type="component" value="Unassembled WGS sequence"/>
</dbReference>
<keyword evidence="7" id="KW-1185">Reference proteome</keyword>
<dbReference type="InterPro" id="IPR000504">
    <property type="entry name" value="RRM_dom"/>
</dbReference>
<dbReference type="Gene3D" id="3.30.70.330">
    <property type="match status" value="2"/>
</dbReference>
<dbReference type="Pfam" id="PF00076">
    <property type="entry name" value="RRM_1"/>
    <property type="match status" value="2"/>
</dbReference>
<evidence type="ECO:0000256" key="2">
    <source>
        <dbReference type="ARBA" id="ARBA00022884"/>
    </source>
</evidence>
<dbReference type="EMBL" id="JAPDMQ010000027">
    <property type="protein sequence ID" value="KAK0539685.1"/>
    <property type="molecule type" value="Genomic_DNA"/>
</dbReference>
<comment type="caution">
    <text evidence="6">The sequence shown here is derived from an EMBL/GenBank/DDBJ whole genome shotgun (WGS) entry which is preliminary data.</text>
</comment>
<evidence type="ECO:0000256" key="3">
    <source>
        <dbReference type="PROSITE-ProRule" id="PRU00176"/>
    </source>
</evidence>
<dbReference type="InterPro" id="IPR012677">
    <property type="entry name" value="Nucleotide-bd_a/b_plait_sf"/>
</dbReference>
<feature type="compositionally biased region" description="Low complexity" evidence="4">
    <location>
        <begin position="1110"/>
        <end position="1130"/>
    </location>
</feature>
<dbReference type="CDD" id="cd00590">
    <property type="entry name" value="RRM_SF"/>
    <property type="match status" value="1"/>
</dbReference>
<feature type="region of interest" description="Disordered" evidence="4">
    <location>
        <begin position="1"/>
        <end position="117"/>
    </location>
</feature>
<evidence type="ECO:0000259" key="5">
    <source>
        <dbReference type="PROSITE" id="PS50102"/>
    </source>
</evidence>
<feature type="region of interest" description="Disordered" evidence="4">
    <location>
        <begin position="1001"/>
        <end position="1149"/>
    </location>
</feature>
<feature type="domain" description="RRM" evidence="5">
    <location>
        <begin position="162"/>
        <end position="249"/>
    </location>
</feature>
<feature type="region of interest" description="Disordered" evidence="4">
    <location>
        <begin position="1382"/>
        <end position="1411"/>
    </location>
</feature>
<feature type="region of interest" description="Disordered" evidence="4">
    <location>
        <begin position="358"/>
        <end position="528"/>
    </location>
</feature>
<accession>A0AAN6GGN8</accession>
<reference evidence="6" key="1">
    <citation type="journal article" date="2023" name="PhytoFront">
        <title>Draft Genome Resources of Seven Strains of Tilletia horrida, Causal Agent of Kernel Smut of Rice.</title>
        <authorList>
            <person name="Khanal S."/>
            <person name="Antony Babu S."/>
            <person name="Zhou X.G."/>
        </authorList>
    </citation>
    <scope>NUCLEOTIDE SEQUENCE</scope>
    <source>
        <strain evidence="6">TX3</strain>
    </source>
</reference>
<feature type="compositionally biased region" description="Gly residues" evidence="4">
    <location>
        <begin position="101"/>
        <end position="112"/>
    </location>
</feature>
<protein>
    <recommendedName>
        <fullName evidence="5">RRM domain-containing protein</fullName>
    </recommendedName>
</protein>
<dbReference type="PROSITE" id="PS50102">
    <property type="entry name" value="RRM"/>
    <property type="match status" value="2"/>
</dbReference>
<dbReference type="PANTHER" id="PTHR23236:SF119">
    <property type="entry name" value="NUCLEAR RNA-BINDING PROTEIN SART-3"/>
    <property type="match status" value="1"/>
</dbReference>
<dbReference type="GO" id="GO:0003723">
    <property type="term" value="F:RNA binding"/>
    <property type="evidence" value="ECO:0007669"/>
    <property type="project" value="UniProtKB-UniRule"/>
</dbReference>
<feature type="compositionally biased region" description="Basic and acidic residues" evidence="4">
    <location>
        <begin position="60"/>
        <end position="69"/>
    </location>
</feature>
<evidence type="ECO:0000256" key="4">
    <source>
        <dbReference type="SAM" id="MobiDB-lite"/>
    </source>
</evidence>
<dbReference type="PANTHER" id="PTHR23236">
    <property type="entry name" value="EUKARYOTIC TRANSLATION INITIATION FACTOR 4B/4H"/>
    <property type="match status" value="1"/>
</dbReference>
<feature type="compositionally biased region" description="Basic residues" evidence="4">
    <location>
        <begin position="489"/>
        <end position="499"/>
    </location>
</feature>
<dbReference type="SUPFAM" id="SSF54928">
    <property type="entry name" value="RNA-binding domain, RBD"/>
    <property type="match status" value="2"/>
</dbReference>
<feature type="compositionally biased region" description="Polar residues" evidence="4">
    <location>
        <begin position="1132"/>
        <end position="1149"/>
    </location>
</feature>
<feature type="compositionally biased region" description="Low complexity" evidence="4">
    <location>
        <begin position="87"/>
        <end position="100"/>
    </location>
</feature>